<dbReference type="RefSeq" id="WP_089686317.1">
    <property type="nucleotide sequence ID" value="NZ_FNFO01000010.1"/>
</dbReference>
<proteinExistence type="inferred from homology"/>
<keyword evidence="3" id="KW-0813">Transport</keyword>
<feature type="transmembrane region" description="Helical" evidence="7">
    <location>
        <begin position="298"/>
        <end position="320"/>
    </location>
</feature>
<comment type="subcellular location">
    <subcellularLocation>
        <location evidence="1">Endomembrane system</location>
        <topology evidence="1">Multi-pass membrane protein</topology>
    </subcellularLocation>
</comment>
<feature type="transmembrane region" description="Helical" evidence="7">
    <location>
        <begin position="165"/>
        <end position="184"/>
    </location>
</feature>
<dbReference type="GO" id="GO:0016020">
    <property type="term" value="C:membrane"/>
    <property type="evidence" value="ECO:0007669"/>
    <property type="project" value="TreeGrafter"/>
</dbReference>
<evidence type="ECO:0000259" key="8">
    <source>
        <dbReference type="PROSITE" id="PS50850"/>
    </source>
</evidence>
<feature type="transmembrane region" description="Helical" evidence="7">
    <location>
        <begin position="48"/>
        <end position="67"/>
    </location>
</feature>
<reference evidence="9 10" key="1">
    <citation type="submission" date="2016-10" db="EMBL/GenBank/DDBJ databases">
        <authorList>
            <person name="de Groot N.N."/>
        </authorList>
    </citation>
    <scope>NUCLEOTIDE SEQUENCE [LARGE SCALE GENOMIC DNA]</scope>
    <source>
        <strain evidence="9 10">DSM 25186</strain>
    </source>
</reference>
<comment type="similarity">
    <text evidence="2">Belongs to the major facilitator superfamily.</text>
</comment>
<feature type="transmembrane region" description="Helical" evidence="7">
    <location>
        <begin position="205"/>
        <end position="224"/>
    </location>
</feature>
<keyword evidence="4 7" id="KW-0812">Transmembrane</keyword>
<evidence type="ECO:0000256" key="3">
    <source>
        <dbReference type="ARBA" id="ARBA00022448"/>
    </source>
</evidence>
<dbReference type="Gene3D" id="1.20.1250.20">
    <property type="entry name" value="MFS general substrate transporter like domains"/>
    <property type="match status" value="2"/>
</dbReference>
<protein>
    <submittedName>
        <fullName evidence="9">Fucose permease</fullName>
    </submittedName>
</protein>
<feature type="transmembrane region" description="Helical" evidence="7">
    <location>
        <begin position="332"/>
        <end position="353"/>
    </location>
</feature>
<dbReference type="OrthoDB" id="9783757at2"/>
<accession>A0A1G9QLG3</accession>
<dbReference type="STRING" id="1075417.SAMN05421823_110217"/>
<feature type="transmembrane region" description="Helical" evidence="7">
    <location>
        <begin position="79"/>
        <end position="97"/>
    </location>
</feature>
<dbReference type="InterPro" id="IPR051788">
    <property type="entry name" value="MFS_Transporter"/>
</dbReference>
<evidence type="ECO:0000313" key="9">
    <source>
        <dbReference type="EMBL" id="SDM11864.1"/>
    </source>
</evidence>
<feature type="transmembrane region" description="Helical" evidence="7">
    <location>
        <begin position="373"/>
        <end position="399"/>
    </location>
</feature>
<keyword evidence="5 7" id="KW-1133">Transmembrane helix</keyword>
<dbReference type="PANTHER" id="PTHR23514:SF3">
    <property type="entry name" value="BYPASS OF STOP CODON PROTEIN 6"/>
    <property type="match status" value="1"/>
</dbReference>
<evidence type="ECO:0000256" key="2">
    <source>
        <dbReference type="ARBA" id="ARBA00008335"/>
    </source>
</evidence>
<dbReference type="Proteomes" id="UP000198510">
    <property type="component" value="Unassembled WGS sequence"/>
</dbReference>
<dbReference type="PROSITE" id="PS50850">
    <property type="entry name" value="MFS"/>
    <property type="match status" value="1"/>
</dbReference>
<dbReference type="InterPro" id="IPR020846">
    <property type="entry name" value="MFS_dom"/>
</dbReference>
<organism evidence="9 10">
    <name type="scientific">Catalinimonas alkaloidigena</name>
    <dbReference type="NCBI Taxonomy" id="1075417"/>
    <lineage>
        <taxon>Bacteria</taxon>
        <taxon>Pseudomonadati</taxon>
        <taxon>Bacteroidota</taxon>
        <taxon>Cytophagia</taxon>
        <taxon>Cytophagales</taxon>
        <taxon>Catalimonadaceae</taxon>
        <taxon>Catalinimonas</taxon>
    </lineage>
</organism>
<evidence type="ECO:0000256" key="5">
    <source>
        <dbReference type="ARBA" id="ARBA00022989"/>
    </source>
</evidence>
<dbReference type="EMBL" id="FNFO01000010">
    <property type="protein sequence ID" value="SDM11864.1"/>
    <property type="molecule type" value="Genomic_DNA"/>
</dbReference>
<feature type="transmembrane region" description="Helical" evidence="7">
    <location>
        <begin position="274"/>
        <end position="292"/>
    </location>
</feature>
<dbReference type="SUPFAM" id="SSF103473">
    <property type="entry name" value="MFS general substrate transporter"/>
    <property type="match status" value="1"/>
</dbReference>
<feature type="transmembrane region" description="Helical" evidence="7">
    <location>
        <begin position="103"/>
        <end position="121"/>
    </location>
</feature>
<name>A0A1G9QLG3_9BACT</name>
<dbReference type="PANTHER" id="PTHR23514">
    <property type="entry name" value="BYPASS OF STOP CODON PROTEIN 6"/>
    <property type="match status" value="1"/>
</dbReference>
<dbReference type="GO" id="GO:0012505">
    <property type="term" value="C:endomembrane system"/>
    <property type="evidence" value="ECO:0007669"/>
    <property type="project" value="UniProtKB-SubCell"/>
</dbReference>
<keyword evidence="6 7" id="KW-0472">Membrane</keyword>
<feature type="transmembrane region" description="Helical" evidence="7">
    <location>
        <begin position="244"/>
        <end position="262"/>
    </location>
</feature>
<dbReference type="InterPro" id="IPR036259">
    <property type="entry name" value="MFS_trans_sf"/>
</dbReference>
<evidence type="ECO:0000256" key="6">
    <source>
        <dbReference type="ARBA" id="ARBA00023136"/>
    </source>
</evidence>
<evidence type="ECO:0000256" key="4">
    <source>
        <dbReference type="ARBA" id="ARBA00022692"/>
    </source>
</evidence>
<sequence length="419" mass="44919">MNTSTTAINRERLFIASCFALITTSMAFGIRAGVLTQLGEAFNLPDTQLGYINQMAFLGFPIAMIIGGPLYNVIGPKRIVWVAFFTHLLGLIMTIFATGFWTLFISTFFVGFGNGTVEAACNPMIADMYDEGKTAKLNRFHMWFPGGIVIGALVSEFMTGAGLGWQLQMAIILLPTIAYGFLFFNQAFPESKAEGALSSGDNLKAMATPLYLFIAACMCLTAISEFGPQQWIERLLGSSGGAPPMVILALVTGLMATGRYFAGPIVHRINPTGVLLASAVVAAIGIFMMSIATGALVYVAAILFALGVCYFWPTMIGFVAEYIPRAGAFGMSIIGGIGMFSTSIFQPIIGGWIDSHRSDALAQGLSPEAAQLAAGQATLANMAIFPCILIVAFAGLFFFMRNKHHVNVPEAEILEQPQR</sequence>
<dbReference type="GO" id="GO:0022857">
    <property type="term" value="F:transmembrane transporter activity"/>
    <property type="evidence" value="ECO:0007669"/>
    <property type="project" value="InterPro"/>
</dbReference>
<keyword evidence="10" id="KW-1185">Reference proteome</keyword>
<evidence type="ECO:0000313" key="10">
    <source>
        <dbReference type="Proteomes" id="UP000198510"/>
    </source>
</evidence>
<gene>
    <name evidence="9" type="ORF">SAMN05421823_110217</name>
</gene>
<feature type="transmembrane region" description="Helical" evidence="7">
    <location>
        <begin position="142"/>
        <end position="159"/>
    </location>
</feature>
<dbReference type="AlphaFoldDB" id="A0A1G9QLG3"/>
<feature type="domain" description="Major facilitator superfamily (MFS) profile" evidence="8">
    <location>
        <begin position="13"/>
        <end position="404"/>
    </location>
</feature>
<evidence type="ECO:0000256" key="7">
    <source>
        <dbReference type="SAM" id="Phobius"/>
    </source>
</evidence>
<dbReference type="InterPro" id="IPR011701">
    <property type="entry name" value="MFS"/>
</dbReference>
<evidence type="ECO:0000256" key="1">
    <source>
        <dbReference type="ARBA" id="ARBA00004127"/>
    </source>
</evidence>
<dbReference type="Pfam" id="PF07690">
    <property type="entry name" value="MFS_1"/>
    <property type="match status" value="1"/>
</dbReference>